<gene>
    <name evidence="1" type="ORF">DBV15_11946</name>
</gene>
<dbReference type="STRING" id="300112.A0A4V3S9Z6"/>
<dbReference type="PANTHER" id="PTHR33198">
    <property type="entry name" value="ANK_REP_REGION DOMAIN-CONTAINING PROTEIN-RELATED"/>
    <property type="match status" value="1"/>
</dbReference>
<comment type="caution">
    <text evidence="1">The sequence shown here is derived from an EMBL/GenBank/DDBJ whole genome shotgun (WGS) entry which is preliminary data.</text>
</comment>
<dbReference type="Proteomes" id="UP000310200">
    <property type="component" value="Unassembled WGS sequence"/>
</dbReference>
<name>A0A4V3S9Z6_9HYME</name>
<sequence>MSNADGHCAKIARIGSGQYEYVLTYGINCIVSNSKNYHLKNLNLAKINISEQYIIRKTLYKILEMLKDDQEAFTQVKNIAYETLKFFNRMQQKGEKCDSFLAEIKKLSQTCEFGTMADRVVRDRIILEIKDKVLQERLLRVEDLNLQKQLTKQK</sequence>
<evidence type="ECO:0000313" key="1">
    <source>
        <dbReference type="EMBL" id="TGZ47074.1"/>
    </source>
</evidence>
<proteinExistence type="predicted"/>
<evidence type="ECO:0000313" key="2">
    <source>
        <dbReference type="Proteomes" id="UP000310200"/>
    </source>
</evidence>
<accession>A0A4V3S9Z6</accession>
<organism evidence="1 2">
    <name type="scientific">Temnothorax longispinosus</name>
    <dbReference type="NCBI Taxonomy" id="300112"/>
    <lineage>
        <taxon>Eukaryota</taxon>
        <taxon>Metazoa</taxon>
        <taxon>Ecdysozoa</taxon>
        <taxon>Arthropoda</taxon>
        <taxon>Hexapoda</taxon>
        <taxon>Insecta</taxon>
        <taxon>Pterygota</taxon>
        <taxon>Neoptera</taxon>
        <taxon>Endopterygota</taxon>
        <taxon>Hymenoptera</taxon>
        <taxon>Apocrita</taxon>
        <taxon>Aculeata</taxon>
        <taxon>Formicoidea</taxon>
        <taxon>Formicidae</taxon>
        <taxon>Myrmicinae</taxon>
        <taxon>Temnothorax</taxon>
    </lineage>
</organism>
<reference evidence="1 2" key="1">
    <citation type="journal article" date="2019" name="Philos. Trans. R. Soc. Lond., B, Biol. Sci.">
        <title>Ant behaviour and brain gene expression of defending hosts depend on the ecological success of the intruding social parasite.</title>
        <authorList>
            <person name="Kaur R."/>
            <person name="Stoldt M."/>
            <person name="Jongepier E."/>
            <person name="Feldmeyer B."/>
            <person name="Menzel F."/>
            <person name="Bornberg-Bauer E."/>
            <person name="Foitzik S."/>
        </authorList>
    </citation>
    <scope>NUCLEOTIDE SEQUENCE [LARGE SCALE GENOMIC DNA]</scope>
    <source>
        <tissue evidence="1">Whole body</tissue>
    </source>
</reference>
<keyword evidence="2" id="KW-1185">Reference proteome</keyword>
<dbReference type="AlphaFoldDB" id="A0A4V3S9Z6"/>
<dbReference type="EMBL" id="QBLH01002778">
    <property type="protein sequence ID" value="TGZ47074.1"/>
    <property type="molecule type" value="Genomic_DNA"/>
</dbReference>
<protein>
    <submittedName>
        <fullName evidence="1">Uncharacterized protein</fullName>
    </submittedName>
</protein>